<keyword evidence="11" id="KW-1185">Reference proteome</keyword>
<dbReference type="InterPro" id="IPR038765">
    <property type="entry name" value="Papain-like_cys_pep_sf"/>
</dbReference>
<sequence length="332" mass="36531">MKVLAILGLVCVATAIHIPQKEIDIEFENFKTKFSRKYEGSGEESARRAIFEENYNRIKGHNFEAESGEQTFKLAVNQFADFTNTEFKHRVNGFRHKKQANVSVYTGTGDELPDTVDWRTKGVVTPVKNQEQCGSCWAFSAVASIEGQHALTTKKLVSLSEQNLVDCSQAEGNEGCEGGLMDDAFEYVIKNHGIDTESSYPYKAIDEKCVFKKQAIGATLTGFKDIQSGSESALQSAVATVGPISVAIDASSFTFQFYSSGVYNDKTCGNKQEDLDHGVTAVGYGVQDGKDYWLVKNSWDVSWGIEGYILMSRNKDNQCGIATDSSFPTGVQ</sequence>
<dbReference type="InterPro" id="IPR000668">
    <property type="entry name" value="Peptidase_C1A_C"/>
</dbReference>
<feature type="domain" description="Cathepsin propeptide inhibitor" evidence="9">
    <location>
        <begin position="27"/>
        <end position="87"/>
    </location>
</feature>
<evidence type="ECO:0000256" key="2">
    <source>
        <dbReference type="ARBA" id="ARBA00022670"/>
    </source>
</evidence>
<evidence type="ECO:0000256" key="6">
    <source>
        <dbReference type="ARBA" id="ARBA00023157"/>
    </source>
</evidence>
<dbReference type="AlphaFoldDB" id="A0A7R9QUS4"/>
<keyword evidence="6" id="KW-1015">Disulfide bond</keyword>
<evidence type="ECO:0000256" key="3">
    <source>
        <dbReference type="ARBA" id="ARBA00022801"/>
    </source>
</evidence>
<keyword evidence="2" id="KW-0645">Protease</keyword>
<dbReference type="PROSITE" id="PS00640">
    <property type="entry name" value="THIOL_PROTEASE_ASN"/>
    <property type="match status" value="1"/>
</dbReference>
<dbReference type="CDD" id="cd02248">
    <property type="entry name" value="Peptidase_C1A"/>
    <property type="match status" value="1"/>
</dbReference>
<dbReference type="PANTHER" id="PTHR12411">
    <property type="entry name" value="CYSTEINE PROTEASE FAMILY C1-RELATED"/>
    <property type="match status" value="1"/>
</dbReference>
<dbReference type="InterPro" id="IPR013201">
    <property type="entry name" value="Prot_inhib_I29"/>
</dbReference>
<dbReference type="SUPFAM" id="SSF54001">
    <property type="entry name" value="Cysteine proteinases"/>
    <property type="match status" value="1"/>
</dbReference>
<dbReference type="PROSITE" id="PS00639">
    <property type="entry name" value="THIOL_PROTEASE_HIS"/>
    <property type="match status" value="1"/>
</dbReference>
<comment type="similarity">
    <text evidence="1">Belongs to the peptidase C1 family.</text>
</comment>
<dbReference type="PRINTS" id="PR00705">
    <property type="entry name" value="PAPAIN"/>
</dbReference>
<dbReference type="PROSITE" id="PS00139">
    <property type="entry name" value="THIOL_PROTEASE_CYS"/>
    <property type="match status" value="1"/>
</dbReference>
<dbReference type="InterPro" id="IPR025661">
    <property type="entry name" value="Pept_asp_AS"/>
</dbReference>
<dbReference type="EMBL" id="CAJPVJ010013281">
    <property type="protein sequence ID" value="CAG2174782.1"/>
    <property type="molecule type" value="Genomic_DNA"/>
</dbReference>
<dbReference type="SMART" id="SM00645">
    <property type="entry name" value="Pept_C1"/>
    <property type="match status" value="1"/>
</dbReference>
<proteinExistence type="inferred from homology"/>
<dbReference type="InterPro" id="IPR000169">
    <property type="entry name" value="Pept_cys_AS"/>
</dbReference>
<reference evidence="10" key="1">
    <citation type="submission" date="2020-11" db="EMBL/GenBank/DDBJ databases">
        <authorList>
            <person name="Tran Van P."/>
        </authorList>
    </citation>
    <scope>NUCLEOTIDE SEQUENCE</scope>
</reference>
<keyword evidence="5" id="KW-0865">Zymogen</keyword>
<dbReference type="FunFam" id="3.90.70.10:FF:000006">
    <property type="entry name" value="Cathepsin S"/>
    <property type="match status" value="1"/>
</dbReference>
<dbReference type="GO" id="GO:0008234">
    <property type="term" value="F:cysteine-type peptidase activity"/>
    <property type="evidence" value="ECO:0007669"/>
    <property type="project" value="UniProtKB-KW"/>
</dbReference>
<accession>A0A7R9QUS4</accession>
<evidence type="ECO:0000256" key="7">
    <source>
        <dbReference type="SAM" id="SignalP"/>
    </source>
</evidence>
<dbReference type="Proteomes" id="UP000728032">
    <property type="component" value="Unassembled WGS sequence"/>
</dbReference>
<dbReference type="Gene3D" id="3.90.70.10">
    <property type="entry name" value="Cysteine proteinases"/>
    <property type="match status" value="1"/>
</dbReference>
<dbReference type="GO" id="GO:0006508">
    <property type="term" value="P:proteolysis"/>
    <property type="evidence" value="ECO:0007669"/>
    <property type="project" value="UniProtKB-KW"/>
</dbReference>
<gene>
    <name evidence="10" type="ORF">ONB1V03_LOCUS14222</name>
</gene>
<dbReference type="Pfam" id="PF00112">
    <property type="entry name" value="Peptidase_C1"/>
    <property type="match status" value="1"/>
</dbReference>
<dbReference type="InterPro" id="IPR025660">
    <property type="entry name" value="Pept_his_AS"/>
</dbReference>
<evidence type="ECO:0000313" key="10">
    <source>
        <dbReference type="EMBL" id="CAD7657596.1"/>
    </source>
</evidence>
<evidence type="ECO:0000256" key="5">
    <source>
        <dbReference type="ARBA" id="ARBA00023145"/>
    </source>
</evidence>
<feature type="domain" description="Peptidase C1A papain C-terminal" evidence="8">
    <location>
        <begin position="112"/>
        <end position="329"/>
    </location>
</feature>
<protein>
    <recommendedName>
        <fullName evidence="12">Cathepsin L</fullName>
    </recommendedName>
</protein>
<evidence type="ECO:0000259" key="8">
    <source>
        <dbReference type="SMART" id="SM00645"/>
    </source>
</evidence>
<evidence type="ECO:0000256" key="1">
    <source>
        <dbReference type="ARBA" id="ARBA00008455"/>
    </source>
</evidence>
<evidence type="ECO:0000313" key="11">
    <source>
        <dbReference type="Proteomes" id="UP000728032"/>
    </source>
</evidence>
<dbReference type="Pfam" id="PF08246">
    <property type="entry name" value="Inhibitor_I29"/>
    <property type="match status" value="1"/>
</dbReference>
<feature type="chain" id="PRO_5036211943" description="Cathepsin L" evidence="7">
    <location>
        <begin position="16"/>
        <end position="332"/>
    </location>
</feature>
<dbReference type="InterPro" id="IPR013128">
    <property type="entry name" value="Peptidase_C1A"/>
</dbReference>
<feature type="signal peptide" evidence="7">
    <location>
        <begin position="1"/>
        <end position="15"/>
    </location>
</feature>
<dbReference type="OrthoDB" id="10253408at2759"/>
<dbReference type="InterPro" id="IPR039417">
    <property type="entry name" value="Peptidase_C1A_papain-like"/>
</dbReference>
<keyword evidence="3" id="KW-0378">Hydrolase</keyword>
<keyword evidence="4" id="KW-0788">Thiol protease</keyword>
<evidence type="ECO:0000259" key="9">
    <source>
        <dbReference type="SMART" id="SM00848"/>
    </source>
</evidence>
<organism evidence="10">
    <name type="scientific">Oppiella nova</name>
    <dbReference type="NCBI Taxonomy" id="334625"/>
    <lineage>
        <taxon>Eukaryota</taxon>
        <taxon>Metazoa</taxon>
        <taxon>Ecdysozoa</taxon>
        <taxon>Arthropoda</taxon>
        <taxon>Chelicerata</taxon>
        <taxon>Arachnida</taxon>
        <taxon>Acari</taxon>
        <taxon>Acariformes</taxon>
        <taxon>Sarcoptiformes</taxon>
        <taxon>Oribatida</taxon>
        <taxon>Brachypylina</taxon>
        <taxon>Oppioidea</taxon>
        <taxon>Oppiidae</taxon>
        <taxon>Oppiella</taxon>
    </lineage>
</organism>
<keyword evidence="7" id="KW-0732">Signal</keyword>
<name>A0A7R9QUS4_9ACAR</name>
<evidence type="ECO:0000256" key="4">
    <source>
        <dbReference type="ARBA" id="ARBA00022807"/>
    </source>
</evidence>
<dbReference type="SMART" id="SM00848">
    <property type="entry name" value="Inhibitor_I29"/>
    <property type="match status" value="1"/>
</dbReference>
<dbReference type="EMBL" id="OC928106">
    <property type="protein sequence ID" value="CAD7657596.1"/>
    <property type="molecule type" value="Genomic_DNA"/>
</dbReference>
<evidence type="ECO:0008006" key="12">
    <source>
        <dbReference type="Google" id="ProtNLM"/>
    </source>
</evidence>